<dbReference type="InterPro" id="IPR045860">
    <property type="entry name" value="Snake_toxin-like_sf"/>
</dbReference>
<sequence>MKTTLVTLLAAVLCVEQAYPFMCYVCQEQESNKNCLTISMCAEKDKYCVTVRNYVGTSVQGQPKYVISKMCSPTCPSRSQQQNQTYQRVYCCEKPLCNVNGVSSKHSSYGVMSLGVLTAIAYIFACGL</sequence>
<dbReference type="GO" id="GO:0005886">
    <property type="term" value="C:plasma membrane"/>
    <property type="evidence" value="ECO:0007669"/>
    <property type="project" value="UniProtKB-SubCell"/>
</dbReference>
<evidence type="ECO:0000256" key="4">
    <source>
        <dbReference type="ARBA" id="ARBA00023136"/>
    </source>
</evidence>
<dbReference type="Pfam" id="PF00087">
    <property type="entry name" value="Toxin_TOLIP"/>
    <property type="match status" value="1"/>
</dbReference>
<feature type="chain" id="PRO_5034148250" description="UPAR/Ly6 domain-containing protein" evidence="6">
    <location>
        <begin position="21"/>
        <end position="128"/>
    </location>
</feature>
<evidence type="ECO:0000256" key="2">
    <source>
        <dbReference type="ARBA" id="ARBA00022475"/>
    </source>
</evidence>
<dbReference type="Proteomes" id="UP000694419">
    <property type="component" value="Unplaced"/>
</dbReference>
<keyword evidence="2" id="KW-1003">Cell membrane</keyword>
<accession>A0A8C3JMN0</accession>
<keyword evidence="4" id="KW-0472">Membrane</keyword>
<evidence type="ECO:0000256" key="3">
    <source>
        <dbReference type="ARBA" id="ARBA00022729"/>
    </source>
</evidence>
<evidence type="ECO:0000256" key="6">
    <source>
        <dbReference type="SAM" id="SignalP"/>
    </source>
</evidence>
<comment type="subcellular location">
    <subcellularLocation>
        <location evidence="1">Cell membrane</location>
    </subcellularLocation>
</comment>
<dbReference type="Gene3D" id="2.10.60.10">
    <property type="entry name" value="CD59"/>
    <property type="match status" value="1"/>
</dbReference>
<evidence type="ECO:0000313" key="9">
    <source>
        <dbReference type="Proteomes" id="UP000694419"/>
    </source>
</evidence>
<reference evidence="8" key="1">
    <citation type="submission" date="2025-08" db="UniProtKB">
        <authorList>
            <consortium name="Ensembl"/>
        </authorList>
    </citation>
    <scope>IDENTIFICATION</scope>
</reference>
<evidence type="ECO:0000256" key="1">
    <source>
        <dbReference type="ARBA" id="ARBA00004236"/>
    </source>
</evidence>
<feature type="domain" description="UPAR/Ly6" evidence="7">
    <location>
        <begin position="21"/>
        <end position="112"/>
    </location>
</feature>
<dbReference type="SUPFAM" id="SSF57302">
    <property type="entry name" value="Snake toxin-like"/>
    <property type="match status" value="1"/>
</dbReference>
<dbReference type="GO" id="GO:0030154">
    <property type="term" value="P:cell differentiation"/>
    <property type="evidence" value="ECO:0007669"/>
    <property type="project" value="UniProtKB-ARBA"/>
</dbReference>
<dbReference type="Ensembl" id="ENSCPGT00000011260.1">
    <property type="protein sequence ID" value="ENSCPGP00000010260.1"/>
    <property type="gene ID" value="ENSCPGG00000007301.1"/>
</dbReference>
<dbReference type="FunFam" id="2.10.60.10:FF:000003">
    <property type="entry name" value="lymphocyte antigen 6E isoform X1"/>
    <property type="match status" value="1"/>
</dbReference>
<evidence type="ECO:0000259" key="7">
    <source>
        <dbReference type="SMART" id="SM00134"/>
    </source>
</evidence>
<dbReference type="InterPro" id="IPR016054">
    <property type="entry name" value="LY6_UPA_recep-like"/>
</dbReference>
<name>A0A8C3JMN0_9CHAR</name>
<feature type="signal peptide" evidence="6">
    <location>
        <begin position="1"/>
        <end position="20"/>
    </location>
</feature>
<proteinExistence type="predicted"/>
<dbReference type="CDD" id="cd23543">
    <property type="entry name" value="TFP_LU_ECD_Ly6E"/>
    <property type="match status" value="1"/>
</dbReference>
<dbReference type="InterPro" id="IPR035076">
    <property type="entry name" value="Toxin/TOLIP"/>
</dbReference>
<dbReference type="SMART" id="SM00134">
    <property type="entry name" value="LU"/>
    <property type="match status" value="1"/>
</dbReference>
<reference evidence="8" key="2">
    <citation type="submission" date="2025-09" db="UniProtKB">
        <authorList>
            <consortium name="Ensembl"/>
        </authorList>
    </citation>
    <scope>IDENTIFICATION</scope>
</reference>
<organism evidence="8 9">
    <name type="scientific">Calidris pygmaea</name>
    <name type="common">Spoon-billed sandpiper</name>
    <dbReference type="NCBI Taxonomy" id="425635"/>
    <lineage>
        <taxon>Eukaryota</taxon>
        <taxon>Metazoa</taxon>
        <taxon>Chordata</taxon>
        <taxon>Craniata</taxon>
        <taxon>Vertebrata</taxon>
        <taxon>Euteleostomi</taxon>
        <taxon>Archelosauria</taxon>
        <taxon>Archosauria</taxon>
        <taxon>Dinosauria</taxon>
        <taxon>Saurischia</taxon>
        <taxon>Theropoda</taxon>
        <taxon>Coelurosauria</taxon>
        <taxon>Aves</taxon>
        <taxon>Neognathae</taxon>
        <taxon>Neoaves</taxon>
        <taxon>Charadriiformes</taxon>
        <taxon>Scolopacidae</taxon>
        <taxon>Calidris</taxon>
    </lineage>
</organism>
<dbReference type="PANTHER" id="PTHR16983:SF30">
    <property type="entry name" value="LYMPHOCYTE ANTIGEN 6 COMPLEX, LOCUS E-RELATED"/>
    <property type="match status" value="1"/>
</dbReference>
<evidence type="ECO:0000256" key="5">
    <source>
        <dbReference type="ARBA" id="ARBA00023180"/>
    </source>
</evidence>
<keyword evidence="5" id="KW-0325">Glycoprotein</keyword>
<dbReference type="GO" id="GO:0030550">
    <property type="term" value="F:acetylcholine receptor inhibitor activity"/>
    <property type="evidence" value="ECO:0007669"/>
    <property type="project" value="TreeGrafter"/>
</dbReference>
<keyword evidence="9" id="KW-1185">Reference proteome</keyword>
<evidence type="ECO:0000313" key="8">
    <source>
        <dbReference type="Ensembl" id="ENSCPGP00000010260.1"/>
    </source>
</evidence>
<dbReference type="InterPro" id="IPR051110">
    <property type="entry name" value="Ly-6/neurotoxin-like_GPI-ap"/>
</dbReference>
<dbReference type="PANTHER" id="PTHR16983">
    <property type="entry name" value="UPAR/LY6 DOMAIN-CONTAINING PROTEIN"/>
    <property type="match status" value="1"/>
</dbReference>
<keyword evidence="3 6" id="KW-0732">Signal</keyword>
<protein>
    <recommendedName>
        <fullName evidence="7">UPAR/Ly6 domain-containing protein</fullName>
    </recommendedName>
</protein>
<dbReference type="AlphaFoldDB" id="A0A8C3JMN0"/>